<name>A0A263CX98_9PSEU</name>
<dbReference type="AlphaFoldDB" id="A0A263CX98"/>
<dbReference type="GO" id="GO:0003700">
    <property type="term" value="F:DNA-binding transcription factor activity"/>
    <property type="evidence" value="ECO:0007669"/>
    <property type="project" value="TreeGrafter"/>
</dbReference>
<evidence type="ECO:0000256" key="4">
    <source>
        <dbReference type="PROSITE-ProRule" id="PRU00335"/>
    </source>
</evidence>
<dbReference type="PANTHER" id="PTHR30055:SF234">
    <property type="entry name" value="HTH-TYPE TRANSCRIPTIONAL REGULATOR BETI"/>
    <property type="match status" value="1"/>
</dbReference>
<dbReference type="InterPro" id="IPR009057">
    <property type="entry name" value="Homeodomain-like_sf"/>
</dbReference>
<dbReference type="Gene3D" id="1.10.357.10">
    <property type="entry name" value="Tetracycline Repressor, domain 2"/>
    <property type="match status" value="1"/>
</dbReference>
<dbReference type="InterPro" id="IPR050109">
    <property type="entry name" value="HTH-type_TetR-like_transc_reg"/>
</dbReference>
<sequence>MSRGYHHGGLRETLVDTCLGLIAERGFEAFSVAEAARRAGVSAAAPYRHFADRASLLAAVAGTVARRLAERVDAAAAGHANAAERLAAATGAYTGFVIESRAGLHVIFAPGLDDPRHAGLHEHSRALMDRFLALAFAVSPGPETGLDLMERLLAQAHGYATFHLDGVFAQHGHTAELVVHKSETAARTLIGAWQE</sequence>
<evidence type="ECO:0000313" key="6">
    <source>
        <dbReference type="EMBL" id="OZM69966.1"/>
    </source>
</evidence>
<keyword evidence="7" id="KW-1185">Reference proteome</keyword>
<evidence type="ECO:0000256" key="3">
    <source>
        <dbReference type="ARBA" id="ARBA00023163"/>
    </source>
</evidence>
<proteinExistence type="predicted"/>
<dbReference type="Pfam" id="PF13305">
    <property type="entry name" value="TetR_C_33"/>
    <property type="match status" value="1"/>
</dbReference>
<dbReference type="PANTHER" id="PTHR30055">
    <property type="entry name" value="HTH-TYPE TRANSCRIPTIONAL REGULATOR RUTR"/>
    <property type="match status" value="1"/>
</dbReference>
<dbReference type="PROSITE" id="PS50977">
    <property type="entry name" value="HTH_TETR_2"/>
    <property type="match status" value="1"/>
</dbReference>
<dbReference type="InterPro" id="IPR001647">
    <property type="entry name" value="HTH_TetR"/>
</dbReference>
<dbReference type="InterPro" id="IPR036271">
    <property type="entry name" value="Tet_transcr_reg_TetR-rel_C_sf"/>
</dbReference>
<dbReference type="SUPFAM" id="SSF46689">
    <property type="entry name" value="Homeodomain-like"/>
    <property type="match status" value="1"/>
</dbReference>
<comment type="caution">
    <text evidence="6">The sequence shown here is derived from an EMBL/GenBank/DDBJ whole genome shotgun (WGS) entry which is preliminary data.</text>
</comment>
<dbReference type="InterPro" id="IPR025996">
    <property type="entry name" value="MT1864/Rv1816-like_C"/>
</dbReference>
<protein>
    <submittedName>
        <fullName evidence="6">TetR family transcriptional regulator</fullName>
    </submittedName>
</protein>
<dbReference type="SUPFAM" id="SSF48498">
    <property type="entry name" value="Tetracyclin repressor-like, C-terminal domain"/>
    <property type="match status" value="1"/>
</dbReference>
<reference evidence="6 7" key="1">
    <citation type="submission" date="2017-07" db="EMBL/GenBank/DDBJ databases">
        <title>Amycolatopsis antarcticus sp. nov., isolated from the surface of an Antarcticus brown macroalga.</title>
        <authorList>
            <person name="Wang J."/>
            <person name="Leiva S."/>
            <person name="Huang J."/>
            <person name="Huang Y."/>
        </authorList>
    </citation>
    <scope>NUCLEOTIDE SEQUENCE [LARGE SCALE GENOMIC DNA]</scope>
    <source>
        <strain evidence="6 7">AU-G6</strain>
    </source>
</reference>
<evidence type="ECO:0000313" key="7">
    <source>
        <dbReference type="Proteomes" id="UP000242444"/>
    </source>
</evidence>
<dbReference type="GO" id="GO:0000976">
    <property type="term" value="F:transcription cis-regulatory region binding"/>
    <property type="evidence" value="ECO:0007669"/>
    <property type="project" value="TreeGrafter"/>
</dbReference>
<feature type="DNA-binding region" description="H-T-H motif" evidence="4">
    <location>
        <begin position="31"/>
        <end position="50"/>
    </location>
</feature>
<dbReference type="OrthoDB" id="3173376at2"/>
<dbReference type="EMBL" id="NKYE01000029">
    <property type="protein sequence ID" value="OZM69966.1"/>
    <property type="molecule type" value="Genomic_DNA"/>
</dbReference>
<evidence type="ECO:0000259" key="5">
    <source>
        <dbReference type="PROSITE" id="PS50977"/>
    </source>
</evidence>
<keyword evidence="1" id="KW-0805">Transcription regulation</keyword>
<accession>A0A263CX98</accession>
<evidence type="ECO:0000256" key="1">
    <source>
        <dbReference type="ARBA" id="ARBA00023015"/>
    </source>
</evidence>
<feature type="domain" description="HTH tetR-type" evidence="5">
    <location>
        <begin position="8"/>
        <end position="68"/>
    </location>
</feature>
<dbReference type="InParanoid" id="A0A263CX98"/>
<dbReference type="PRINTS" id="PR00455">
    <property type="entry name" value="HTHTETR"/>
</dbReference>
<dbReference type="RefSeq" id="WP_094866291.1">
    <property type="nucleotide sequence ID" value="NZ_NKYE01000029.1"/>
</dbReference>
<organism evidence="6 7">
    <name type="scientific">Amycolatopsis antarctica</name>
    <dbReference type="NCBI Taxonomy" id="1854586"/>
    <lineage>
        <taxon>Bacteria</taxon>
        <taxon>Bacillati</taxon>
        <taxon>Actinomycetota</taxon>
        <taxon>Actinomycetes</taxon>
        <taxon>Pseudonocardiales</taxon>
        <taxon>Pseudonocardiaceae</taxon>
        <taxon>Amycolatopsis</taxon>
    </lineage>
</organism>
<dbReference type="Proteomes" id="UP000242444">
    <property type="component" value="Unassembled WGS sequence"/>
</dbReference>
<evidence type="ECO:0000256" key="2">
    <source>
        <dbReference type="ARBA" id="ARBA00023125"/>
    </source>
</evidence>
<keyword evidence="2 4" id="KW-0238">DNA-binding</keyword>
<gene>
    <name evidence="6" type="ORF">CFN78_27885</name>
</gene>
<keyword evidence="3" id="KW-0804">Transcription</keyword>
<dbReference type="Pfam" id="PF00440">
    <property type="entry name" value="TetR_N"/>
    <property type="match status" value="1"/>
</dbReference>